<evidence type="ECO:0000259" key="18">
    <source>
        <dbReference type="PROSITE" id="PS51184"/>
    </source>
</evidence>
<evidence type="ECO:0000256" key="13">
    <source>
        <dbReference type="ARBA" id="ARBA00030231"/>
    </source>
</evidence>
<dbReference type="SUPFAM" id="SSF53335">
    <property type="entry name" value="S-adenosyl-L-methionine-dependent methyltransferases"/>
    <property type="match status" value="1"/>
</dbReference>
<comment type="caution">
    <text evidence="19">The sequence shown here is derived from an EMBL/GenBank/DDBJ whole genome shotgun (WGS) entry which is preliminary data.</text>
</comment>
<dbReference type="Proteomes" id="UP000076580">
    <property type="component" value="Chromosome 03"/>
</dbReference>
<keyword evidence="9" id="KW-0949">S-adenosyl-L-methionine</keyword>
<dbReference type="Gene3D" id="2.120.10.80">
    <property type="entry name" value="Kelch-type beta propeller"/>
    <property type="match status" value="1"/>
</dbReference>
<keyword evidence="7 19" id="KW-0489">Methyltransferase</keyword>
<comment type="catalytic activity">
    <reaction evidence="15">
        <text>7-[(3S)-(3-amino-3-methoxycarbonyl)propyl]wyosine(37) in tRNA(Phe) + S-adenosyl-L-methionine + CO2 = wybutosine(37) in tRNA(Phe) + S-adenosyl-L-homocysteine + 2 H(+)</text>
        <dbReference type="Rhea" id="RHEA:37119"/>
        <dbReference type="Rhea" id="RHEA-COMP:11844"/>
        <dbReference type="Rhea" id="RHEA-COMP:11847"/>
        <dbReference type="ChEBI" id="CHEBI:15378"/>
        <dbReference type="ChEBI" id="CHEBI:16526"/>
        <dbReference type="ChEBI" id="CHEBI:57856"/>
        <dbReference type="ChEBI" id="CHEBI:59789"/>
        <dbReference type="ChEBI" id="CHEBI:73544"/>
        <dbReference type="ChEBI" id="CHEBI:74275"/>
        <dbReference type="EC" id="2.3.1.231"/>
    </reaction>
</comment>
<dbReference type="SUPFAM" id="SSF50965">
    <property type="entry name" value="Galactose oxidase, central domain"/>
    <property type="match status" value="1"/>
</dbReference>
<evidence type="ECO:0000313" key="20">
    <source>
        <dbReference type="Proteomes" id="UP000076580"/>
    </source>
</evidence>
<evidence type="ECO:0000256" key="14">
    <source>
        <dbReference type="ARBA" id="ARBA00030847"/>
    </source>
</evidence>
<dbReference type="GeneID" id="63719978"/>
<accession>A0A151GE78</accession>
<organism evidence="19 20">
    <name type="scientific">Drechmeria coniospora</name>
    <name type="common">Nematophagous fungus</name>
    <name type="synonym">Meria coniospora</name>
    <dbReference type="NCBI Taxonomy" id="98403"/>
    <lineage>
        <taxon>Eukaryota</taxon>
        <taxon>Fungi</taxon>
        <taxon>Dikarya</taxon>
        <taxon>Ascomycota</taxon>
        <taxon>Pezizomycotina</taxon>
        <taxon>Sordariomycetes</taxon>
        <taxon>Hypocreomycetidae</taxon>
        <taxon>Hypocreales</taxon>
        <taxon>Ophiocordycipitaceae</taxon>
        <taxon>Drechmeria</taxon>
    </lineage>
</organism>
<dbReference type="InterPro" id="IPR003347">
    <property type="entry name" value="JmjC_dom"/>
</dbReference>
<evidence type="ECO:0000256" key="17">
    <source>
        <dbReference type="SAM" id="Phobius"/>
    </source>
</evidence>
<keyword evidence="10" id="KW-0819">tRNA processing</keyword>
<dbReference type="AlphaFoldDB" id="A0A151GE78"/>
<evidence type="ECO:0000256" key="4">
    <source>
        <dbReference type="ARBA" id="ARBA00012155"/>
    </source>
</evidence>
<dbReference type="GO" id="GO:0030488">
    <property type="term" value="P:tRNA methylation"/>
    <property type="evidence" value="ECO:0007669"/>
    <property type="project" value="TreeGrafter"/>
</dbReference>
<dbReference type="SUPFAM" id="SSF51197">
    <property type="entry name" value="Clavaminate synthase-like"/>
    <property type="match status" value="1"/>
</dbReference>
<name>A0A151GE78_DRECN</name>
<dbReference type="PROSITE" id="PS51184">
    <property type="entry name" value="JMJC"/>
    <property type="match status" value="1"/>
</dbReference>
<comment type="catalytic activity">
    <reaction evidence="1">
        <text>7-[(3S)-3-amino-3-carboxypropyl]wyosine(37) in tRNA(Phe) + S-adenosyl-L-methionine = 7-[(3S)-(3-amino-3-methoxycarbonyl)propyl]wyosine(37) in tRNA(Phe) + S-adenosyl-L-homocysteine</text>
        <dbReference type="Rhea" id="RHEA:36903"/>
        <dbReference type="Rhea" id="RHEA-COMP:10379"/>
        <dbReference type="Rhea" id="RHEA-COMP:11844"/>
        <dbReference type="ChEBI" id="CHEBI:57856"/>
        <dbReference type="ChEBI" id="CHEBI:59789"/>
        <dbReference type="ChEBI" id="CHEBI:73543"/>
        <dbReference type="ChEBI" id="CHEBI:74275"/>
        <dbReference type="EC" id="2.1.1.290"/>
    </reaction>
</comment>
<evidence type="ECO:0000256" key="7">
    <source>
        <dbReference type="ARBA" id="ARBA00022603"/>
    </source>
</evidence>
<gene>
    <name evidence="19" type="ORF">DCS_07335</name>
</gene>
<dbReference type="GO" id="GO:0031591">
    <property type="term" value="P:wybutosine biosynthetic process"/>
    <property type="evidence" value="ECO:0007669"/>
    <property type="project" value="TreeGrafter"/>
</dbReference>
<keyword evidence="17" id="KW-0812">Transmembrane</keyword>
<keyword evidence="17" id="KW-0472">Membrane</keyword>
<dbReference type="STRING" id="98403.A0A151GE78"/>
<evidence type="ECO:0000256" key="15">
    <source>
        <dbReference type="ARBA" id="ARBA00049250"/>
    </source>
</evidence>
<dbReference type="Gene3D" id="3.40.50.150">
    <property type="entry name" value="Vaccinia Virus protein VP39"/>
    <property type="match status" value="1"/>
</dbReference>
<dbReference type="Gene3D" id="2.60.120.650">
    <property type="entry name" value="Cupin"/>
    <property type="match status" value="1"/>
</dbReference>
<comment type="similarity">
    <text evidence="3">Belongs to the methyltransferase superfamily. LCMT family.</text>
</comment>
<dbReference type="EC" id="2.3.1.231" evidence="4"/>
<comment type="function">
    <text evidence="11">Probable S-adenosyl-L-methionine-dependent methyltransferase that acts as a component of the wybutosine biosynthesis pathway. Wybutosine is a hyper modified guanosine with a tricyclic base found at the 3'-position adjacent to the anticodon of eukaryotic phenylalanine tRNA. May methylate the carboxyl group of leucine residues to form alpha-leucine ester residues.</text>
</comment>
<dbReference type="GO" id="GO:0008175">
    <property type="term" value="F:tRNA methyltransferase activity"/>
    <property type="evidence" value="ECO:0007669"/>
    <property type="project" value="TreeGrafter"/>
</dbReference>
<evidence type="ECO:0000256" key="2">
    <source>
        <dbReference type="ARBA" id="ARBA00004797"/>
    </source>
</evidence>
<evidence type="ECO:0000256" key="9">
    <source>
        <dbReference type="ARBA" id="ARBA00022691"/>
    </source>
</evidence>
<keyword evidence="8 19" id="KW-0808">Transferase</keyword>
<dbReference type="EMBL" id="LAYC01000003">
    <property type="protein sequence ID" value="KYK55372.1"/>
    <property type="molecule type" value="Genomic_DNA"/>
</dbReference>
<feature type="compositionally biased region" description="Basic and acidic residues" evidence="16">
    <location>
        <begin position="1099"/>
        <end position="1116"/>
    </location>
</feature>
<dbReference type="RefSeq" id="XP_040654724.1">
    <property type="nucleotide sequence ID" value="XM_040804620.1"/>
</dbReference>
<reference evidence="19 20" key="1">
    <citation type="journal article" date="2016" name="Sci. Rep.">
        <title>Insights into Adaptations to a Near-Obligate Nematode Endoparasitic Lifestyle from the Finished Genome of Drechmeria coniospora.</title>
        <authorList>
            <person name="Zhang L."/>
            <person name="Zhou Z."/>
            <person name="Guo Q."/>
            <person name="Fokkens L."/>
            <person name="Miskei M."/>
            <person name="Pocsi I."/>
            <person name="Zhang W."/>
            <person name="Chen M."/>
            <person name="Wang L."/>
            <person name="Sun Y."/>
            <person name="Donzelli B.G."/>
            <person name="Gibson D.M."/>
            <person name="Nelson D.R."/>
            <person name="Luo J.G."/>
            <person name="Rep M."/>
            <person name="Liu H."/>
            <person name="Yang S."/>
            <person name="Wang J."/>
            <person name="Krasnoff S.B."/>
            <person name="Xu Y."/>
            <person name="Molnar I."/>
            <person name="Lin M."/>
        </authorList>
    </citation>
    <scope>NUCLEOTIDE SEQUENCE [LARGE SCALE GENOMIC DNA]</scope>
    <source>
        <strain evidence="19 20">ARSEF 6962</strain>
    </source>
</reference>
<sequence length="1152" mass="126644">MLRKRAIVLETPQLVELLGADFSISESDDDLVLLKSPQYCQIGCDLRQLDKLRTTLESVLRLSDCEVLFVAEVSVTYMDTPSADALIHWASSIGTPEFCLLEQILPHGPDHPFAQTMLKHFDKLKTPPRSVFQYPTLASQQARFQKLGWAHVSIWDLWEAWSNEYFVSSTERVALDHVEAFDEWEEFVLFARHYFVLHASTSRLTGEQAVEQVSTTPSNRDCRAEVNIVCHHDGTNKRRFGEAMTISDAMGRQFALHMMGSDAKGRSDTVDIFSLGPSVEPPRLPLKGPLPRMCHTVTDLGDFGLLLVGGRASPTSVFSDCWIFSKGVDCRWQPTWKLPTSLFRHSTIRLKGTSLALVMGGKSDGAKVSEDFYLFHPTQGWRKCQVRGSTPRPTFGAVVCGTSGPSSGRGIFHGILAGGMGQDGCIVTDENVWCLDINGAEPLITFDVVAPEKRFGRCLSLFGAQCVDLDSCTLVCGGVGHDASFQGRELLAVNIDHGNESCTVLQLRPRDGAVRMPFMIGSSALPNGKNGLLVFGGGATCFSMGTFWETGVFSIALSNLPWNDGKQSPLTVSLDTAPRYVESRKVVGITNYADGEAKTTARKVVPEKIPRVKLSQGMEFGEIVGCGKPVILEGLDLGHGGEGWTPELLVKCVGEQTEVVIHECHRDTDRMDFNTKNFRYVTAAFGTVMAKIQAGDRVYLRSLSREQPSEQAANIECDFPGLAAKFRLPAELEDHVSKNVFSSVLRVSGRVNMWLHYDVMANIYTQLVGSKRMILFPPSDVTRLSFLPGASSSSADVFSMLETTSLTGTRPHEALLQEGDVLFLPALWLHTAMPMSDLNVAVNVFFRDLDSGYATGRDVYGNRDLAAYEKGRQDAGRIARSFQPLPLETRRFYLARIADELQQAAEGLTYGVRMEAKASSGEPAAAHLDDTHEGRADDPYVHPLAKNGLACLCQMCSGRETKASNDKDRVGRQEYVLKDVAVDAIADGERKGRGDTIDAADKERLVALAYATARDQRLAPSKILIRSSFVLVSLVLAALSLTAVYLSRASLHQTTSIGGGRNMMDPDGWHVTLAFKDKDQETRSCHIASHGYTDGENDTTLRKATHGDKKRDDTPRGPKNLGKVVWPKEKGLVEYKDSPIAYSHLPDPKAKS</sequence>
<evidence type="ECO:0000256" key="3">
    <source>
        <dbReference type="ARBA" id="ARBA00010703"/>
    </source>
</evidence>
<dbReference type="InterPro" id="IPR011043">
    <property type="entry name" value="Gal_Oxase/kelch_b-propeller"/>
</dbReference>
<keyword evidence="17" id="KW-1133">Transmembrane helix</keyword>
<evidence type="ECO:0000256" key="5">
    <source>
        <dbReference type="ARBA" id="ARBA00012779"/>
    </source>
</evidence>
<dbReference type="Pfam" id="PF13621">
    <property type="entry name" value="Cupin_8"/>
    <property type="match status" value="1"/>
</dbReference>
<dbReference type="PANTHER" id="PTHR46529:SF1">
    <property type="entry name" value="TRNA WYBUTOSINE-SYNTHESIZING PROTEIN 4"/>
    <property type="match status" value="1"/>
</dbReference>
<evidence type="ECO:0000256" key="12">
    <source>
        <dbReference type="ARBA" id="ARBA00029750"/>
    </source>
</evidence>
<feature type="region of interest" description="Disordered" evidence="16">
    <location>
        <begin position="1088"/>
        <end position="1123"/>
    </location>
</feature>
<dbReference type="FunFam" id="2.60.120.650:FF:000043">
    <property type="entry name" value="tRNA wybutosine-synthesizing protein 4"/>
    <property type="match status" value="1"/>
</dbReference>
<comment type="pathway">
    <text evidence="2">tRNA modification; wybutosine-tRNA(Phe) biosynthesis.</text>
</comment>
<dbReference type="InterPro" id="IPR015915">
    <property type="entry name" value="Kelch-typ_b-propeller"/>
</dbReference>
<proteinExistence type="inferred from homology"/>
<dbReference type="InterPro" id="IPR029063">
    <property type="entry name" value="SAM-dependent_MTases_sf"/>
</dbReference>
<dbReference type="Gene3D" id="6.10.140.1470">
    <property type="match status" value="1"/>
</dbReference>
<keyword evidence="20" id="KW-1185">Reference proteome</keyword>
<protein>
    <recommendedName>
        <fullName evidence="6">tRNA wybutosine-synthesizing protein 4</fullName>
        <ecNumber evidence="5">2.1.1.290</ecNumber>
        <ecNumber evidence="4">2.3.1.231</ecNumber>
    </recommendedName>
    <alternativeName>
        <fullName evidence="13">Leucine carboxyl methyltransferase 2</fullName>
    </alternativeName>
    <alternativeName>
        <fullName evidence="14">tRNA(Phe) (7-(3-amino-3-(methoxycarbonyl)propyl)wyosine(37)-N)-methoxycarbonyltransferase</fullName>
    </alternativeName>
    <alternativeName>
        <fullName evidence="12">tRNA(Phe) (7-(3-amino-3-carboxypropyl)wyosine(37)-O)-methyltransferase</fullName>
    </alternativeName>
</protein>
<dbReference type="InParanoid" id="A0A151GE78"/>
<dbReference type="UniPathway" id="UPA00375"/>
<feature type="transmembrane region" description="Helical" evidence="17">
    <location>
        <begin position="1023"/>
        <end position="1046"/>
    </location>
</feature>
<evidence type="ECO:0000256" key="8">
    <source>
        <dbReference type="ARBA" id="ARBA00022679"/>
    </source>
</evidence>
<evidence type="ECO:0000256" key="1">
    <source>
        <dbReference type="ARBA" id="ARBA00001806"/>
    </source>
</evidence>
<evidence type="ECO:0000256" key="11">
    <source>
        <dbReference type="ARBA" id="ARBA00025588"/>
    </source>
</evidence>
<evidence type="ECO:0000256" key="10">
    <source>
        <dbReference type="ARBA" id="ARBA00022694"/>
    </source>
</evidence>
<dbReference type="EC" id="2.1.1.290" evidence="5"/>
<evidence type="ECO:0000256" key="16">
    <source>
        <dbReference type="SAM" id="MobiDB-lite"/>
    </source>
</evidence>
<dbReference type="Pfam" id="PF13418">
    <property type="entry name" value="Beta-prop_TYW4"/>
    <property type="match status" value="1"/>
</dbReference>
<evidence type="ECO:0000256" key="6">
    <source>
        <dbReference type="ARBA" id="ARBA00018045"/>
    </source>
</evidence>
<dbReference type="InterPro" id="IPR041667">
    <property type="entry name" value="Cupin_8"/>
</dbReference>
<feature type="domain" description="JmjC" evidence="18">
    <location>
        <begin position="717"/>
        <end position="863"/>
    </location>
</feature>
<dbReference type="PANTHER" id="PTHR46529">
    <property type="entry name" value="TRNA WYBUTOSINE-SYNTHESIZING PROTEIN 4"/>
    <property type="match status" value="1"/>
</dbReference>
<evidence type="ECO:0000313" key="19">
    <source>
        <dbReference type="EMBL" id="KYK55372.1"/>
    </source>
</evidence>